<keyword evidence="6" id="KW-1185">Reference proteome</keyword>
<reference evidence="5" key="1">
    <citation type="submission" date="2023-06" db="EMBL/GenBank/DDBJ databases">
        <authorList>
            <person name="Delattre M."/>
        </authorList>
    </citation>
    <scope>NUCLEOTIDE SEQUENCE</scope>
    <source>
        <strain evidence="5">AF72</strain>
    </source>
</reference>
<organism evidence="5 6">
    <name type="scientific">Mesorhabditis spiculigera</name>
    <dbReference type="NCBI Taxonomy" id="96644"/>
    <lineage>
        <taxon>Eukaryota</taxon>
        <taxon>Metazoa</taxon>
        <taxon>Ecdysozoa</taxon>
        <taxon>Nematoda</taxon>
        <taxon>Chromadorea</taxon>
        <taxon>Rhabditida</taxon>
        <taxon>Rhabditina</taxon>
        <taxon>Rhabditomorpha</taxon>
        <taxon>Rhabditoidea</taxon>
        <taxon>Rhabditidae</taxon>
        <taxon>Mesorhabditinae</taxon>
        <taxon>Mesorhabditis</taxon>
    </lineage>
</organism>
<comment type="similarity">
    <text evidence="1">Belongs to the calycin superfamily. Fatty-acid binding protein (FABP) family.</text>
</comment>
<accession>A0AA36G3I6</accession>
<dbReference type="Gene3D" id="2.40.128.20">
    <property type="match status" value="1"/>
</dbReference>
<sequence>MSSTEALSKFQGRFKLERSENFDEYLASKGVNWFLRKMIGFASVTKVFRPEDDGRWTLQNLSSKKNTTHQWKLGEEFEAEGLDGKQHRIRFDLTDGALNEHHVRLDDPTDKGETYHYTIDGDYLVLAMQNDVVACKRWFKREPETSNISQ</sequence>
<dbReference type="PANTHER" id="PTHR22725">
    <property type="entry name" value="FATTY ACID-BINDING PROTEIN HOMOLOG 1-RELATED-RELATED"/>
    <property type="match status" value="1"/>
</dbReference>
<dbReference type="InterPro" id="IPR040094">
    <property type="entry name" value="Lbp1-4"/>
</dbReference>
<dbReference type="EMBL" id="CATQJA010002653">
    <property type="protein sequence ID" value="CAJ0578179.1"/>
    <property type="molecule type" value="Genomic_DNA"/>
</dbReference>
<dbReference type="PANTHER" id="PTHR22725:SF9">
    <property type="entry name" value="FATTY ACID-BINDING PROTEIN HOMOLOG 3"/>
    <property type="match status" value="1"/>
</dbReference>
<evidence type="ECO:0000256" key="2">
    <source>
        <dbReference type="ARBA" id="ARBA00022448"/>
    </source>
</evidence>
<evidence type="ECO:0000256" key="1">
    <source>
        <dbReference type="ARBA" id="ARBA00008390"/>
    </source>
</evidence>
<dbReference type="InterPro" id="IPR000463">
    <property type="entry name" value="Fatty_acid-bd"/>
</dbReference>
<evidence type="ECO:0000313" key="6">
    <source>
        <dbReference type="Proteomes" id="UP001177023"/>
    </source>
</evidence>
<gene>
    <name evidence="5" type="ORF">MSPICULIGERA_LOCUS16440</name>
</gene>
<dbReference type="CDD" id="cd00742">
    <property type="entry name" value="FABP"/>
    <property type="match status" value="1"/>
</dbReference>
<evidence type="ECO:0000313" key="5">
    <source>
        <dbReference type="EMBL" id="CAJ0578179.1"/>
    </source>
</evidence>
<dbReference type="SUPFAM" id="SSF50814">
    <property type="entry name" value="Lipocalins"/>
    <property type="match status" value="1"/>
</dbReference>
<evidence type="ECO:0000259" key="4">
    <source>
        <dbReference type="PROSITE" id="PS00214"/>
    </source>
</evidence>
<protein>
    <recommendedName>
        <fullName evidence="4">Cytosolic fatty-acid binding proteins domain-containing protein</fullName>
    </recommendedName>
</protein>
<dbReference type="InterPro" id="IPR012674">
    <property type="entry name" value="Calycin"/>
</dbReference>
<keyword evidence="2" id="KW-0813">Transport</keyword>
<evidence type="ECO:0000256" key="3">
    <source>
        <dbReference type="ARBA" id="ARBA00023121"/>
    </source>
</evidence>
<dbReference type="AlphaFoldDB" id="A0AA36G3I6"/>
<feature type="non-terminal residue" evidence="5">
    <location>
        <position position="150"/>
    </location>
</feature>
<proteinExistence type="inferred from homology"/>
<dbReference type="PRINTS" id="PR00178">
    <property type="entry name" value="FATTYACIDBP"/>
</dbReference>
<comment type="caution">
    <text evidence="5">The sequence shown here is derived from an EMBL/GenBank/DDBJ whole genome shotgun (WGS) entry which is preliminary data.</text>
</comment>
<keyword evidence="3" id="KW-0446">Lipid-binding</keyword>
<dbReference type="GO" id="GO:0008289">
    <property type="term" value="F:lipid binding"/>
    <property type="evidence" value="ECO:0007669"/>
    <property type="project" value="UniProtKB-KW"/>
</dbReference>
<name>A0AA36G3I6_9BILA</name>
<dbReference type="PROSITE" id="PS00214">
    <property type="entry name" value="FABP"/>
    <property type="match status" value="1"/>
</dbReference>
<feature type="domain" description="Cytosolic fatty-acid binding proteins" evidence="4">
    <location>
        <begin position="12"/>
        <end position="29"/>
    </location>
</feature>
<dbReference type="Proteomes" id="UP001177023">
    <property type="component" value="Unassembled WGS sequence"/>
</dbReference>